<name>A0ABT7PHJ1_9BACT</name>
<proteinExistence type="predicted"/>
<keyword evidence="2" id="KW-1185">Reference proteome</keyword>
<evidence type="ECO:0000313" key="1">
    <source>
        <dbReference type="EMBL" id="MDM4015948.1"/>
    </source>
</evidence>
<dbReference type="Proteomes" id="UP001239462">
    <property type="component" value="Unassembled WGS sequence"/>
</dbReference>
<dbReference type="RefSeq" id="WP_289163524.1">
    <property type="nucleotide sequence ID" value="NZ_JASZZN010000007.1"/>
</dbReference>
<accession>A0ABT7PHJ1</accession>
<organism evidence="1 2">
    <name type="scientific">Roseiconus lacunae</name>
    <dbReference type="NCBI Taxonomy" id="2605694"/>
    <lineage>
        <taxon>Bacteria</taxon>
        <taxon>Pseudomonadati</taxon>
        <taxon>Planctomycetota</taxon>
        <taxon>Planctomycetia</taxon>
        <taxon>Pirellulales</taxon>
        <taxon>Pirellulaceae</taxon>
        <taxon>Roseiconus</taxon>
    </lineage>
</organism>
<dbReference type="EMBL" id="JASZZN010000007">
    <property type="protein sequence ID" value="MDM4015948.1"/>
    <property type="molecule type" value="Genomic_DNA"/>
</dbReference>
<comment type="caution">
    <text evidence="1">The sequence shown here is derived from an EMBL/GenBank/DDBJ whole genome shotgun (WGS) entry which is preliminary data.</text>
</comment>
<evidence type="ECO:0000313" key="2">
    <source>
        <dbReference type="Proteomes" id="UP001239462"/>
    </source>
</evidence>
<reference evidence="1 2" key="1">
    <citation type="submission" date="2023-06" db="EMBL/GenBank/DDBJ databases">
        <title>Roseiconus lacunae JC819 isolated from Gulf of Mannar region, Tamil Nadu.</title>
        <authorList>
            <person name="Pk S."/>
            <person name="Ch S."/>
            <person name="Ch V.R."/>
        </authorList>
    </citation>
    <scope>NUCLEOTIDE SEQUENCE [LARGE SCALE GENOMIC DNA]</scope>
    <source>
        <strain evidence="1 2">JC819</strain>
    </source>
</reference>
<gene>
    <name evidence="1" type="ORF">QTN89_10935</name>
</gene>
<protein>
    <submittedName>
        <fullName evidence="1">Uncharacterized protein</fullName>
    </submittedName>
</protein>
<sequence>MARERIRPGRTQTLAYSFFRDAERAIAATKRLTPGGVNAFPLGSFDNASSLIGRGKNTTDKPIRRYAIMALGEMVLDSAAAMDEPLWEINEPTGNPLETPVVVLESSPAAGANTGAVRFVLAGQVPALVDHTVGDDHVRIGPAPGAATQHAEQPSTDQPTRIEILHAPASGDLCLVNLGPPSQGWIFKTRSGGIPAMTGTTPGSAMCDAYYIDDAGDLVELRDADDNQVAKMIYTIAPAATEGATWILTGAYAEKNVIVTEFCEGAE</sequence>